<protein>
    <recommendedName>
        <fullName evidence="3 13">Protein farnesyltransferase subunit beta</fullName>
        <shortName evidence="13">FTase-beta</shortName>
        <ecNumber evidence="2 13">2.5.1.58</ecNumber>
    </recommendedName>
</protein>
<name>A0A507DVM0_9FUNG</name>
<comment type="caution">
    <text evidence="15">The sequence shown here is derived from an EMBL/GenBank/DDBJ whole genome shotgun (WGS) entry which is preliminary data.</text>
</comment>
<evidence type="ECO:0000256" key="2">
    <source>
        <dbReference type="ARBA" id="ARBA00012702"/>
    </source>
</evidence>
<dbReference type="InterPro" id="IPR026872">
    <property type="entry name" value="FTB"/>
</dbReference>
<dbReference type="AlphaFoldDB" id="A0A507DVM0"/>
<comment type="function">
    <text evidence="13">Catalyzes the transfer of a farnesyl moiety from farnesyl diphosphate to a cysteine at the fourth position from the C-terminus of several proteins. The beta subunit is responsible for peptide-binding.</text>
</comment>
<evidence type="ECO:0000313" key="16">
    <source>
        <dbReference type="Proteomes" id="UP000318582"/>
    </source>
</evidence>
<feature type="domain" description="Prenyltransferase alpha-alpha toroid" evidence="14">
    <location>
        <begin position="66"/>
        <end position="403"/>
    </location>
</feature>
<dbReference type="GO" id="GO:0097354">
    <property type="term" value="P:prenylation"/>
    <property type="evidence" value="ECO:0007669"/>
    <property type="project" value="UniProtKB-UniRule"/>
</dbReference>
<proteinExistence type="inferred from homology"/>
<comment type="subunit">
    <text evidence="13">Heterodimer of an alpha and a beta subunit.</text>
</comment>
<keyword evidence="5 13" id="KW-0637">Prenyltransferase</keyword>
<sequence length="422" mass="46548">MRISSKEDLLHSTNVDLETDWVDSAVVSFADDGFPTETSEAQLEVQDSVEPLLDPYKAGTANPVKLLRDAHIQYLYKGLEGLGPWFVSLDASRPWLVYWILHSLDLLGEPISKDVASRAIATLAQCQHASGGFAGGHGQLPHVAPTYAAIHALAIIGTSEAFETIKRQELLEWLLRMKQPDGSFTMHDGGEVDVRGTYCALSSAKLLNILTPELVANCGDFIARCQTHEGGIGGYPGLEAHGGYTFCAVAAMEMIGKTEMLDLSKLTAWLCSRQMEVEGGFQGRSNKLVDGCYSFWQGALVPILECALARASDEEEDVDLFNRDPLQEYILLCCQEPKGGLRDKPDKGPDYYHTCYVLSGLSISQHKYTWNAEQEDIINCPDQTTIVGLKENQLPVTHPIHNILVPHVARIRAHFLDHIEDV</sequence>
<keyword evidence="10" id="KW-0443">Lipid metabolism</keyword>
<dbReference type="EMBL" id="QEAQ01000095">
    <property type="protein sequence ID" value="TPX55794.1"/>
    <property type="molecule type" value="Genomic_DNA"/>
</dbReference>
<dbReference type="InterPro" id="IPR045089">
    <property type="entry name" value="PGGT1B-like"/>
</dbReference>
<evidence type="ECO:0000259" key="14">
    <source>
        <dbReference type="Pfam" id="PF00432"/>
    </source>
</evidence>
<dbReference type="GO" id="GO:0005965">
    <property type="term" value="C:protein farnesyltransferase complex"/>
    <property type="evidence" value="ECO:0007669"/>
    <property type="project" value="UniProtKB-UniRule"/>
</dbReference>
<dbReference type="STRING" id="109895.A0A507DVM0"/>
<evidence type="ECO:0000256" key="7">
    <source>
        <dbReference type="ARBA" id="ARBA00022723"/>
    </source>
</evidence>
<evidence type="ECO:0000313" key="15">
    <source>
        <dbReference type="EMBL" id="TPX55794.1"/>
    </source>
</evidence>
<dbReference type="PANTHER" id="PTHR11774:SF6">
    <property type="entry name" value="PROTEIN FARNESYLTRANSFERASE SUBUNIT BETA"/>
    <property type="match status" value="1"/>
</dbReference>
<keyword evidence="8" id="KW-0677">Repeat</keyword>
<dbReference type="Pfam" id="PF00432">
    <property type="entry name" value="Prenyltrans"/>
    <property type="match status" value="1"/>
</dbReference>
<comment type="cofactor">
    <cofactor evidence="13">
        <name>Zn(2+)</name>
        <dbReference type="ChEBI" id="CHEBI:29105"/>
    </cofactor>
    <text evidence="13">Binds 1 zinc ion per subunit.</text>
</comment>
<dbReference type="FunFam" id="1.50.10.20:FF:000007">
    <property type="entry name" value="Protein farnesyltransferase subunit beta"/>
    <property type="match status" value="1"/>
</dbReference>
<evidence type="ECO:0000256" key="1">
    <source>
        <dbReference type="ARBA" id="ARBA00010497"/>
    </source>
</evidence>
<dbReference type="GO" id="GO:0006629">
    <property type="term" value="P:lipid metabolic process"/>
    <property type="evidence" value="ECO:0007669"/>
    <property type="project" value="UniProtKB-KW"/>
</dbReference>
<evidence type="ECO:0000256" key="6">
    <source>
        <dbReference type="ARBA" id="ARBA00022679"/>
    </source>
</evidence>
<organism evidence="15 16">
    <name type="scientific">Powellomyces hirtus</name>
    <dbReference type="NCBI Taxonomy" id="109895"/>
    <lineage>
        <taxon>Eukaryota</taxon>
        <taxon>Fungi</taxon>
        <taxon>Fungi incertae sedis</taxon>
        <taxon>Chytridiomycota</taxon>
        <taxon>Chytridiomycota incertae sedis</taxon>
        <taxon>Chytridiomycetes</taxon>
        <taxon>Spizellomycetales</taxon>
        <taxon>Powellomycetaceae</taxon>
        <taxon>Powellomyces</taxon>
    </lineage>
</organism>
<keyword evidence="7 13" id="KW-0479">Metal-binding</keyword>
<dbReference type="GO" id="GO:0008270">
    <property type="term" value="F:zinc ion binding"/>
    <property type="evidence" value="ECO:0007669"/>
    <property type="project" value="UniProtKB-UniRule"/>
</dbReference>
<keyword evidence="6 13" id="KW-0808">Transferase</keyword>
<evidence type="ECO:0000256" key="4">
    <source>
        <dbReference type="ARBA" id="ARBA00022553"/>
    </source>
</evidence>
<dbReference type="EC" id="2.5.1.58" evidence="2 13"/>
<keyword evidence="9 13" id="KW-0862">Zinc</keyword>
<keyword evidence="4" id="KW-0597">Phosphoprotein</keyword>
<evidence type="ECO:0000256" key="8">
    <source>
        <dbReference type="ARBA" id="ARBA00022737"/>
    </source>
</evidence>
<accession>A0A507DVM0</accession>
<dbReference type="InterPro" id="IPR008930">
    <property type="entry name" value="Terpenoid_cyclase/PrenylTrfase"/>
</dbReference>
<dbReference type="CDD" id="cd02893">
    <property type="entry name" value="FTase"/>
    <property type="match status" value="1"/>
</dbReference>
<dbReference type="SUPFAM" id="SSF48239">
    <property type="entry name" value="Terpenoid cyclases/Protein prenyltransferases"/>
    <property type="match status" value="1"/>
</dbReference>
<dbReference type="Gene3D" id="1.50.10.20">
    <property type="match status" value="1"/>
</dbReference>
<comment type="similarity">
    <text evidence="1 13">Belongs to the protein prenyltransferase subunit beta family.</text>
</comment>
<comment type="function">
    <text evidence="11">Essential subunit of the farnesyltransferase complex. Catalyzes the transfer of a farnesyl moiety from farnesyl diphosphate to a cysteine at the fourth position from the C-terminus of several proteins having the C-terminal sequence Cys-aliphatic-aliphatic-X.</text>
</comment>
<evidence type="ECO:0000256" key="10">
    <source>
        <dbReference type="ARBA" id="ARBA00023098"/>
    </source>
</evidence>
<dbReference type="Proteomes" id="UP000318582">
    <property type="component" value="Unassembled WGS sequence"/>
</dbReference>
<dbReference type="GO" id="GO:0004660">
    <property type="term" value="F:protein farnesyltransferase activity"/>
    <property type="evidence" value="ECO:0007669"/>
    <property type="project" value="UniProtKB-UniRule"/>
</dbReference>
<reference evidence="15 16" key="1">
    <citation type="journal article" date="2019" name="Sci. Rep.">
        <title>Comparative genomics of chytrid fungi reveal insights into the obligate biotrophic and pathogenic lifestyle of Synchytrium endobioticum.</title>
        <authorList>
            <person name="van de Vossenberg B.T.L.H."/>
            <person name="Warris S."/>
            <person name="Nguyen H.D.T."/>
            <person name="van Gent-Pelzer M.P.E."/>
            <person name="Joly D.L."/>
            <person name="van de Geest H.C."/>
            <person name="Bonants P.J.M."/>
            <person name="Smith D.S."/>
            <person name="Levesque C.A."/>
            <person name="van der Lee T.A.J."/>
        </authorList>
    </citation>
    <scope>NUCLEOTIDE SEQUENCE [LARGE SCALE GENOMIC DNA]</scope>
    <source>
        <strain evidence="15 16">CBS 809.83</strain>
    </source>
</reference>
<evidence type="ECO:0000256" key="5">
    <source>
        <dbReference type="ARBA" id="ARBA00022602"/>
    </source>
</evidence>
<comment type="subunit">
    <text evidence="12">Heterodimer of FNTA and FNTB.</text>
</comment>
<evidence type="ECO:0000256" key="12">
    <source>
        <dbReference type="ARBA" id="ARBA00064192"/>
    </source>
</evidence>
<evidence type="ECO:0000256" key="3">
    <source>
        <dbReference type="ARBA" id="ARBA00015798"/>
    </source>
</evidence>
<keyword evidence="16" id="KW-1185">Reference proteome</keyword>
<evidence type="ECO:0000256" key="9">
    <source>
        <dbReference type="ARBA" id="ARBA00022833"/>
    </source>
</evidence>
<evidence type="ECO:0000256" key="13">
    <source>
        <dbReference type="RuleBase" id="RU365056"/>
    </source>
</evidence>
<gene>
    <name evidence="15" type="ORF">PhCBS80983_g05027</name>
</gene>
<dbReference type="PANTHER" id="PTHR11774">
    <property type="entry name" value="GERANYLGERANYL TRANSFERASE TYPE BETA SUBUNIT"/>
    <property type="match status" value="1"/>
</dbReference>
<dbReference type="InterPro" id="IPR001330">
    <property type="entry name" value="Prenyltrans"/>
</dbReference>
<evidence type="ECO:0000256" key="11">
    <source>
        <dbReference type="ARBA" id="ARBA00055850"/>
    </source>
</evidence>
<comment type="catalytic activity">
    <reaction evidence="13">
        <text>L-cysteinyl-[protein] + (2E,6E)-farnesyl diphosphate = S-(2E,6E)-farnesyl-L-cysteinyl-[protein] + diphosphate</text>
        <dbReference type="Rhea" id="RHEA:13345"/>
        <dbReference type="Rhea" id="RHEA-COMP:10131"/>
        <dbReference type="Rhea" id="RHEA-COMP:11535"/>
        <dbReference type="ChEBI" id="CHEBI:29950"/>
        <dbReference type="ChEBI" id="CHEBI:33019"/>
        <dbReference type="ChEBI" id="CHEBI:86019"/>
        <dbReference type="ChEBI" id="CHEBI:175763"/>
    </reaction>
</comment>